<name>A0A4R3XSV6_9PROT</name>
<dbReference type="GO" id="GO:0003676">
    <property type="term" value="F:nucleic acid binding"/>
    <property type="evidence" value="ECO:0007669"/>
    <property type="project" value="InterPro"/>
</dbReference>
<organism evidence="1 2">
    <name type="scientific">Sulfurirhabdus autotrophica</name>
    <dbReference type="NCBI Taxonomy" id="1706046"/>
    <lineage>
        <taxon>Bacteria</taxon>
        <taxon>Pseudomonadati</taxon>
        <taxon>Pseudomonadota</taxon>
        <taxon>Betaproteobacteria</taxon>
        <taxon>Nitrosomonadales</taxon>
        <taxon>Sulfuricellaceae</taxon>
        <taxon>Sulfurirhabdus</taxon>
    </lineage>
</organism>
<gene>
    <name evidence="1" type="ORF">EDC63_12721</name>
</gene>
<dbReference type="CDD" id="cd22362">
    <property type="entry name" value="TnsA_endonuclease-like"/>
    <property type="match status" value="1"/>
</dbReference>
<dbReference type="Proteomes" id="UP000295367">
    <property type="component" value="Unassembled WGS sequence"/>
</dbReference>
<dbReference type="OrthoDB" id="5291587at2"/>
<keyword evidence="1" id="KW-0378">Hydrolase</keyword>
<dbReference type="InterPro" id="IPR011335">
    <property type="entry name" value="Restrct_endonuc-II-like"/>
</dbReference>
<sequence length="302" mass="33717">MNTIEKNLRDQIKSGRGMGHGADYQPWLIISRRGSPSNGNMNYRHLPILGRHGHFLSRNEWHIALWVMWLGVEDLREQFPLWPFPHSHPLSGRTEMEQIRLPSSSGTLAIAKELGIAHGRFAGSNIPYFATTDLMLTVFHDGMLKAVAIAAKPADIVNGKVAAKPRVKERLILEMAYAKELGIRWLLLSNGEISSALRENLELAFPASILPDSLSKGIVVAYCGAITELLRAGLPVGKARQMTASKLNLDDNQANALFNHGLWWRHIPIDLRHPIIMRRPAKLTDFAWVKQSAEQILGGSHD</sequence>
<accession>A0A4R3XSV6</accession>
<dbReference type="RefSeq" id="WP_124944955.1">
    <property type="nucleotide sequence ID" value="NZ_BHVT01000005.1"/>
</dbReference>
<dbReference type="InterPro" id="IPR011856">
    <property type="entry name" value="tRNA_endonuc-like_dom_sf"/>
</dbReference>
<evidence type="ECO:0000313" key="1">
    <source>
        <dbReference type="EMBL" id="TCV81063.1"/>
    </source>
</evidence>
<protein>
    <submittedName>
        <fullName evidence="1">TnsA endonuclease-like protein</fullName>
    </submittedName>
</protein>
<dbReference type="Gene3D" id="3.40.1350.10">
    <property type="match status" value="1"/>
</dbReference>
<comment type="caution">
    <text evidence="1">The sequence shown here is derived from an EMBL/GenBank/DDBJ whole genome shotgun (WGS) entry which is preliminary data.</text>
</comment>
<evidence type="ECO:0000313" key="2">
    <source>
        <dbReference type="Proteomes" id="UP000295367"/>
    </source>
</evidence>
<dbReference type="EMBL" id="SMCO01000027">
    <property type="protein sequence ID" value="TCV81063.1"/>
    <property type="molecule type" value="Genomic_DNA"/>
</dbReference>
<keyword evidence="1" id="KW-0540">Nuclease</keyword>
<keyword evidence="2" id="KW-1185">Reference proteome</keyword>
<proteinExistence type="predicted"/>
<reference evidence="1 2" key="1">
    <citation type="submission" date="2019-03" db="EMBL/GenBank/DDBJ databases">
        <title>Genomic Encyclopedia of Type Strains, Phase IV (KMG-IV): sequencing the most valuable type-strain genomes for metagenomic binning, comparative biology and taxonomic classification.</title>
        <authorList>
            <person name="Goeker M."/>
        </authorList>
    </citation>
    <scope>NUCLEOTIDE SEQUENCE [LARGE SCALE GENOMIC DNA]</scope>
    <source>
        <strain evidence="1 2">DSM 100309</strain>
    </source>
</reference>
<dbReference type="AlphaFoldDB" id="A0A4R3XSV6"/>
<keyword evidence="1" id="KW-0255">Endonuclease</keyword>
<dbReference type="GO" id="GO:0004519">
    <property type="term" value="F:endonuclease activity"/>
    <property type="evidence" value="ECO:0007669"/>
    <property type="project" value="UniProtKB-KW"/>
</dbReference>
<dbReference type="SUPFAM" id="SSF52980">
    <property type="entry name" value="Restriction endonuclease-like"/>
    <property type="match status" value="1"/>
</dbReference>